<name>A0A2H4SUA6_CORMI</name>
<dbReference type="VEuPathDB" id="FungiDB:CCM_03766"/>
<dbReference type="VEuPathDB" id="FungiDB:A9K55_001032"/>
<dbReference type="Proteomes" id="UP000323067">
    <property type="component" value="Chromosome ii"/>
</dbReference>
<proteinExistence type="predicted"/>
<protein>
    <submittedName>
        <fullName evidence="1">Uncharacterized protein</fullName>
    </submittedName>
</protein>
<dbReference type="AlphaFoldDB" id="A0A2H4SUA6"/>
<evidence type="ECO:0000313" key="1">
    <source>
        <dbReference type="EMBL" id="ATY66690.1"/>
    </source>
</evidence>
<accession>A0A2H4SUA6</accession>
<gene>
    <name evidence="1" type="ORF">A9K55_001032</name>
</gene>
<evidence type="ECO:0000313" key="2">
    <source>
        <dbReference type="Proteomes" id="UP000323067"/>
    </source>
</evidence>
<dbReference type="EMBL" id="CP023327">
    <property type="protein sequence ID" value="ATY66690.1"/>
    <property type="molecule type" value="Genomic_DNA"/>
</dbReference>
<organism evidence="1 2">
    <name type="scientific">Cordyceps militaris</name>
    <name type="common">Caterpillar fungus</name>
    <name type="synonym">Clavaria militaris</name>
    <dbReference type="NCBI Taxonomy" id="73501"/>
    <lineage>
        <taxon>Eukaryota</taxon>
        <taxon>Fungi</taxon>
        <taxon>Dikarya</taxon>
        <taxon>Ascomycota</taxon>
        <taxon>Pezizomycotina</taxon>
        <taxon>Sordariomycetes</taxon>
        <taxon>Hypocreomycetidae</taxon>
        <taxon>Hypocreales</taxon>
        <taxon>Cordycipitaceae</taxon>
        <taxon>Cordyceps</taxon>
    </lineage>
</organism>
<reference evidence="1 2" key="1">
    <citation type="journal article" date="2017" name="BMC Genomics">
        <title>Chromosome level assembly and secondary metabolite potential of the parasitic fungus Cordyceps militaris.</title>
        <authorList>
            <person name="Kramer G.J."/>
            <person name="Nodwell J.R."/>
        </authorList>
    </citation>
    <scope>NUCLEOTIDE SEQUENCE [LARGE SCALE GENOMIC DNA]</scope>
    <source>
        <strain evidence="1 2">ATCC 34164</strain>
    </source>
</reference>
<sequence length="83" mass="9242">MSRLLAPWFDEPKRWRGLDSALTTVPALFGALFGAWDPRVNSSPRPAEELEGFPNLTLRRCVATASVSEQASEQRLQRSATAR</sequence>